<protein>
    <submittedName>
        <fullName evidence="1">Uncharacterized protein</fullName>
    </submittedName>
</protein>
<dbReference type="Proteomes" id="UP000241954">
    <property type="component" value="Unassembled WGS sequence"/>
</dbReference>
<dbReference type="RefSeq" id="WP_107238194.1">
    <property type="nucleotide sequence ID" value="NZ_PYLW01000059.1"/>
</dbReference>
<dbReference type="EMBL" id="PYLW01000059">
    <property type="protein sequence ID" value="PSV87236.1"/>
    <property type="molecule type" value="Genomic_DNA"/>
</dbReference>
<proteinExistence type="predicted"/>
<comment type="caution">
    <text evidence="1">The sequence shown here is derived from an EMBL/GenBank/DDBJ whole genome shotgun (WGS) entry which is preliminary data.</text>
</comment>
<evidence type="ECO:0000313" key="2">
    <source>
        <dbReference type="Proteomes" id="UP000241954"/>
    </source>
</evidence>
<reference evidence="1 2" key="1">
    <citation type="submission" date="2018-01" db="EMBL/GenBank/DDBJ databases">
        <title>Whole genome sequencing of Histamine producing bacteria.</title>
        <authorList>
            <person name="Butler K."/>
        </authorList>
    </citation>
    <scope>NUCLEOTIDE SEQUENCE [LARGE SCALE GENOMIC DNA]</scope>
    <source>
        <strain evidence="1 2">NCIMB 13481</strain>
    </source>
</reference>
<gene>
    <name evidence="1" type="ORF">C9I88_20290</name>
</gene>
<name>A0A2T3M5M3_9GAMM</name>
<organism evidence="1 2">
    <name type="scientific">Photobacterium iliopiscarium</name>
    <dbReference type="NCBI Taxonomy" id="56192"/>
    <lineage>
        <taxon>Bacteria</taxon>
        <taxon>Pseudomonadati</taxon>
        <taxon>Pseudomonadota</taxon>
        <taxon>Gammaproteobacteria</taxon>
        <taxon>Vibrionales</taxon>
        <taxon>Vibrionaceae</taxon>
        <taxon>Photobacterium</taxon>
    </lineage>
</organism>
<sequence length="124" mass="14676">MQKSNKPTEEDIIEFKKHIPLEIGKTYIVSGYRLWFSIKTRNILQIYAYPTREFREENLKLGLKTRTVHVEVYREALIKIGIFKAMENKWRKAVSSSPCRAVIYKLAKELLLEATIQANKKYLR</sequence>
<dbReference type="AlphaFoldDB" id="A0A2T3M5M3"/>
<accession>A0A2T3M5M3</accession>
<evidence type="ECO:0000313" key="1">
    <source>
        <dbReference type="EMBL" id="PSV87236.1"/>
    </source>
</evidence>